<keyword evidence="1" id="KW-0805">Transcription regulation</keyword>
<dbReference type="SMART" id="SM00342">
    <property type="entry name" value="HTH_ARAC"/>
    <property type="match status" value="1"/>
</dbReference>
<keyword evidence="2" id="KW-0238">DNA-binding</keyword>
<dbReference type="Pfam" id="PF20240">
    <property type="entry name" value="DUF6597"/>
    <property type="match status" value="1"/>
</dbReference>
<dbReference type="InterPro" id="IPR046532">
    <property type="entry name" value="DUF6597"/>
</dbReference>
<dbReference type="GO" id="GO:0003700">
    <property type="term" value="F:DNA-binding transcription factor activity"/>
    <property type="evidence" value="ECO:0007669"/>
    <property type="project" value="InterPro"/>
</dbReference>
<evidence type="ECO:0000256" key="3">
    <source>
        <dbReference type="ARBA" id="ARBA00023163"/>
    </source>
</evidence>
<name>A0A212JFN3_9BACT</name>
<dbReference type="PANTHER" id="PTHR46796:SF13">
    <property type="entry name" value="HTH-TYPE TRANSCRIPTIONAL ACTIVATOR RHAS"/>
    <property type="match status" value="1"/>
</dbReference>
<keyword evidence="3" id="KW-0804">Transcription</keyword>
<dbReference type="Pfam" id="PF12833">
    <property type="entry name" value="HTH_18"/>
    <property type="match status" value="1"/>
</dbReference>
<dbReference type="EMBL" id="FLUM01000001">
    <property type="protein sequence ID" value="SBV98234.1"/>
    <property type="molecule type" value="Genomic_DNA"/>
</dbReference>
<dbReference type="Gene3D" id="1.10.10.60">
    <property type="entry name" value="Homeodomain-like"/>
    <property type="match status" value="1"/>
</dbReference>
<evidence type="ECO:0000256" key="2">
    <source>
        <dbReference type="ARBA" id="ARBA00023125"/>
    </source>
</evidence>
<protein>
    <recommendedName>
        <fullName evidence="4">HTH araC/xylS-type domain-containing protein</fullName>
    </recommendedName>
</protein>
<dbReference type="AlphaFoldDB" id="A0A212JFN3"/>
<proteinExistence type="predicted"/>
<dbReference type="PROSITE" id="PS01124">
    <property type="entry name" value="HTH_ARAC_FAMILY_2"/>
    <property type="match status" value="1"/>
</dbReference>
<sequence>MPFISYYWIFEEDGINNYTEIVIPIGCMQLVFHMGTPPFSTLTNDYQPITFVEGHMASHSNLTYHNHCKQVVVVFTPQGSHAFFNIPMLEFYNRYVSVEDLNDKSQVELRDKILDMQDKCSAISMIEDFFMNKIQTNYNFNRICFAVNELEKVNPVSIKELSKKSCLSYKQFKRIFYNHVGINPKEFARIIRFQRSMNYMQTNKNITSTLLAEKAGYYDESHLLREFKLLTGYTPNEYALNCLTYSDYFIV</sequence>
<organism evidence="5">
    <name type="scientific">uncultured Dysgonomonas sp</name>
    <dbReference type="NCBI Taxonomy" id="206096"/>
    <lineage>
        <taxon>Bacteria</taxon>
        <taxon>Pseudomonadati</taxon>
        <taxon>Bacteroidota</taxon>
        <taxon>Bacteroidia</taxon>
        <taxon>Bacteroidales</taxon>
        <taxon>Dysgonomonadaceae</taxon>
        <taxon>Dysgonomonas</taxon>
        <taxon>environmental samples</taxon>
    </lineage>
</organism>
<evidence type="ECO:0000313" key="5">
    <source>
        <dbReference type="EMBL" id="SBV98234.1"/>
    </source>
</evidence>
<dbReference type="GO" id="GO:0043565">
    <property type="term" value="F:sequence-specific DNA binding"/>
    <property type="evidence" value="ECO:0007669"/>
    <property type="project" value="InterPro"/>
</dbReference>
<dbReference type="InterPro" id="IPR018060">
    <property type="entry name" value="HTH_AraC"/>
</dbReference>
<accession>A0A212JFN3</accession>
<dbReference type="PANTHER" id="PTHR46796">
    <property type="entry name" value="HTH-TYPE TRANSCRIPTIONAL ACTIVATOR RHAS-RELATED"/>
    <property type="match status" value="1"/>
</dbReference>
<gene>
    <name evidence="5" type="ORF">KL86DYS1_12117</name>
</gene>
<feature type="domain" description="HTH araC/xylS-type" evidence="4">
    <location>
        <begin position="141"/>
        <end position="241"/>
    </location>
</feature>
<evidence type="ECO:0000256" key="1">
    <source>
        <dbReference type="ARBA" id="ARBA00023015"/>
    </source>
</evidence>
<dbReference type="SUPFAM" id="SSF46689">
    <property type="entry name" value="Homeodomain-like"/>
    <property type="match status" value="1"/>
</dbReference>
<dbReference type="InterPro" id="IPR009057">
    <property type="entry name" value="Homeodomain-like_sf"/>
</dbReference>
<reference evidence="5" key="1">
    <citation type="submission" date="2016-04" db="EMBL/GenBank/DDBJ databases">
        <authorList>
            <person name="Evans L.H."/>
            <person name="Alamgir A."/>
            <person name="Owens N."/>
            <person name="Weber N.D."/>
            <person name="Virtaneva K."/>
            <person name="Barbian K."/>
            <person name="Babar A."/>
            <person name="Rosenke K."/>
        </authorList>
    </citation>
    <scope>NUCLEOTIDE SEQUENCE</scope>
    <source>
        <strain evidence="5">86-1</strain>
    </source>
</reference>
<dbReference type="InterPro" id="IPR050204">
    <property type="entry name" value="AraC_XylS_family_regulators"/>
</dbReference>
<evidence type="ECO:0000259" key="4">
    <source>
        <dbReference type="PROSITE" id="PS01124"/>
    </source>
</evidence>